<name>A0A4R5XF53_9AGAM</name>
<organism evidence="1 2">
    <name type="scientific">Rickenella mellea</name>
    <dbReference type="NCBI Taxonomy" id="50990"/>
    <lineage>
        <taxon>Eukaryota</taxon>
        <taxon>Fungi</taxon>
        <taxon>Dikarya</taxon>
        <taxon>Basidiomycota</taxon>
        <taxon>Agaricomycotina</taxon>
        <taxon>Agaricomycetes</taxon>
        <taxon>Hymenochaetales</taxon>
        <taxon>Rickenellaceae</taxon>
        <taxon>Rickenella</taxon>
    </lineage>
</organism>
<dbReference type="OrthoDB" id="9995831at2759"/>
<evidence type="ECO:0000313" key="1">
    <source>
        <dbReference type="EMBL" id="TDL29392.1"/>
    </source>
</evidence>
<dbReference type="STRING" id="50990.A0A4R5XF53"/>
<reference evidence="1 2" key="1">
    <citation type="submission" date="2018-06" db="EMBL/GenBank/DDBJ databases">
        <title>A transcriptomic atlas of mushroom development highlights an independent origin of complex multicellularity.</title>
        <authorList>
            <consortium name="DOE Joint Genome Institute"/>
            <person name="Krizsan K."/>
            <person name="Almasi E."/>
            <person name="Merenyi Z."/>
            <person name="Sahu N."/>
            <person name="Viragh M."/>
            <person name="Koszo T."/>
            <person name="Mondo S."/>
            <person name="Kiss B."/>
            <person name="Balint B."/>
            <person name="Kues U."/>
            <person name="Barry K."/>
            <person name="Hegedus J.C."/>
            <person name="Henrissat B."/>
            <person name="Johnson J."/>
            <person name="Lipzen A."/>
            <person name="Ohm R."/>
            <person name="Nagy I."/>
            <person name="Pangilinan J."/>
            <person name="Yan J."/>
            <person name="Xiong Y."/>
            <person name="Grigoriev I.V."/>
            <person name="Hibbett D.S."/>
            <person name="Nagy L.G."/>
        </authorList>
    </citation>
    <scope>NUCLEOTIDE SEQUENCE [LARGE SCALE GENOMIC DNA]</scope>
    <source>
        <strain evidence="1 2">SZMC22713</strain>
    </source>
</reference>
<protein>
    <submittedName>
        <fullName evidence="1">Uncharacterized protein</fullName>
    </submittedName>
</protein>
<keyword evidence="2" id="KW-1185">Reference proteome</keyword>
<dbReference type="VEuPathDB" id="FungiDB:BD410DRAFT_833705"/>
<proteinExistence type="predicted"/>
<dbReference type="AlphaFoldDB" id="A0A4R5XF53"/>
<evidence type="ECO:0000313" key="2">
    <source>
        <dbReference type="Proteomes" id="UP000294933"/>
    </source>
</evidence>
<gene>
    <name evidence="1" type="ORF">BD410DRAFT_833705</name>
</gene>
<sequence length="372" mass="40641">MSVYPFPRVDSQSHLRLSDSQALVRNRHPSTISLASRFSNVTNRATALEIYDLVYGNSPQLSSVETVDRIYEINADQISAVYENPLLTASSRQIIADINAISRQVSHIDVPRPLAMFKTLFRPTAASEAKDPWFEALRVWSDIEDICESESFDGHHMCIIEHAVNVLMLPGLHSEQRGADNPSSDSLDVPSSASSMFAGQFTYGPPPQPSLALPGLKGLSLPSPLHFKLRVLTRLSFNEQGRITHHRDFWDVRDVLGLLPGAQAAQWIGTRVAARGLSLAAWFFGVGSERKSEIRPEDVERGTIISGPGSPSVSPTMDGTSGRGTINALGLELDDYQRPRRLSAGRIGAIYVNPRRSGTSSSAGQAPDVDRA</sequence>
<dbReference type="EMBL" id="ML170156">
    <property type="protein sequence ID" value="TDL29392.1"/>
    <property type="molecule type" value="Genomic_DNA"/>
</dbReference>
<accession>A0A4R5XF53</accession>
<dbReference type="Proteomes" id="UP000294933">
    <property type="component" value="Unassembled WGS sequence"/>
</dbReference>